<dbReference type="FunCoup" id="A9V6S9">
    <property type="interactions" value="266"/>
</dbReference>
<dbReference type="NCBIfam" id="TIGR00636">
    <property type="entry name" value="PduO_Nterm"/>
    <property type="match status" value="1"/>
</dbReference>
<gene>
    <name evidence="6" type="ORF">MONBRDRAFT_38259</name>
</gene>
<dbReference type="KEGG" id="mbr:MONBRDRAFT_38259"/>
<dbReference type="RefSeq" id="XP_001748404.1">
    <property type="nucleotide sequence ID" value="XM_001748352.1"/>
</dbReference>
<dbReference type="InParanoid" id="A9V6S9"/>
<dbReference type="GO" id="GO:0005524">
    <property type="term" value="F:ATP binding"/>
    <property type="evidence" value="ECO:0007669"/>
    <property type="project" value="UniProtKB-UniRule"/>
</dbReference>
<organism evidence="6 7">
    <name type="scientific">Monosiga brevicollis</name>
    <name type="common">Choanoflagellate</name>
    <dbReference type="NCBI Taxonomy" id="81824"/>
    <lineage>
        <taxon>Eukaryota</taxon>
        <taxon>Choanoflagellata</taxon>
        <taxon>Craspedida</taxon>
        <taxon>Salpingoecidae</taxon>
        <taxon>Monosiga</taxon>
    </lineage>
</organism>
<feature type="domain" description="Cobalamin adenosyltransferase-like" evidence="5">
    <location>
        <begin position="39"/>
        <end position="211"/>
    </location>
</feature>
<keyword evidence="2 4" id="KW-0547">Nucleotide-binding</keyword>
<evidence type="ECO:0000256" key="2">
    <source>
        <dbReference type="ARBA" id="ARBA00022741"/>
    </source>
</evidence>
<dbReference type="PANTHER" id="PTHR12213">
    <property type="entry name" value="CORRINOID ADENOSYLTRANSFERASE"/>
    <property type="match status" value="1"/>
</dbReference>
<dbReference type="GO" id="GO:0008817">
    <property type="term" value="F:corrinoid adenosyltransferase activity"/>
    <property type="evidence" value="ECO:0000318"/>
    <property type="project" value="GO_Central"/>
</dbReference>
<sequence>MAALVRRCMGMSWHRAVRGGTACSLRAALPLASRAGFKIYTRTGDAGTSALLTGERRPKYDPCFEAVGTVDELSSALGVTMASIRSEQALQDINEQLQRIQCILQDVSSCLVTPDDDATPEHLRKAVALDEAFVTELEALIDAHEEELAPLKNFILPGGGPASASFHVARTVCRRAERRAVELQQVQAVQPAALKFLNRLSDYLFTLARVACHRQGEEELVYRRATRRRTARVDVNNKPQDA</sequence>
<dbReference type="EMBL" id="CH991563">
    <property type="protein sequence ID" value="EDQ86859.1"/>
    <property type="molecule type" value="Genomic_DNA"/>
</dbReference>
<dbReference type="SUPFAM" id="SSF89028">
    <property type="entry name" value="Cobalamin adenosyltransferase-like"/>
    <property type="match status" value="1"/>
</dbReference>
<reference evidence="6 7" key="1">
    <citation type="journal article" date="2008" name="Nature">
        <title>The genome of the choanoflagellate Monosiga brevicollis and the origin of metazoans.</title>
        <authorList>
            <consortium name="JGI Sequencing"/>
            <person name="King N."/>
            <person name="Westbrook M.J."/>
            <person name="Young S.L."/>
            <person name="Kuo A."/>
            <person name="Abedin M."/>
            <person name="Chapman J."/>
            <person name="Fairclough S."/>
            <person name="Hellsten U."/>
            <person name="Isogai Y."/>
            <person name="Letunic I."/>
            <person name="Marr M."/>
            <person name="Pincus D."/>
            <person name="Putnam N."/>
            <person name="Rokas A."/>
            <person name="Wright K.J."/>
            <person name="Zuzow R."/>
            <person name="Dirks W."/>
            <person name="Good M."/>
            <person name="Goodstein D."/>
            <person name="Lemons D."/>
            <person name="Li W."/>
            <person name="Lyons J.B."/>
            <person name="Morris A."/>
            <person name="Nichols S."/>
            <person name="Richter D.J."/>
            <person name="Salamov A."/>
            <person name="Bork P."/>
            <person name="Lim W.A."/>
            <person name="Manning G."/>
            <person name="Miller W.T."/>
            <person name="McGinnis W."/>
            <person name="Shapiro H."/>
            <person name="Tjian R."/>
            <person name="Grigoriev I.V."/>
            <person name="Rokhsar D."/>
        </authorList>
    </citation>
    <scope>NUCLEOTIDE SEQUENCE [LARGE SCALE GENOMIC DNA]</scope>
    <source>
        <strain evidence="7">MX1 / ATCC 50154</strain>
    </source>
</reference>
<evidence type="ECO:0000256" key="4">
    <source>
        <dbReference type="RuleBase" id="RU366026"/>
    </source>
</evidence>
<dbReference type="Proteomes" id="UP000001357">
    <property type="component" value="Unassembled WGS sequence"/>
</dbReference>
<keyword evidence="1 4" id="KW-0808">Transferase</keyword>
<dbReference type="AlphaFoldDB" id="A9V6S9"/>
<dbReference type="STRING" id="81824.A9V6S9"/>
<keyword evidence="7" id="KW-1185">Reference proteome</keyword>
<keyword evidence="3 4" id="KW-0067">ATP-binding</keyword>
<dbReference type="Gene3D" id="1.20.1200.10">
    <property type="entry name" value="Cobalamin adenosyltransferase-like"/>
    <property type="match status" value="1"/>
</dbReference>
<dbReference type="FunFam" id="1.20.1200.10:FF:000005">
    <property type="entry name" value="cob(I)yrinic acid a,c-diamide adenosyltransferase, mitochondrial-like"/>
    <property type="match status" value="1"/>
</dbReference>
<dbReference type="Pfam" id="PF01923">
    <property type="entry name" value="Cob_adeno_trans"/>
    <property type="match status" value="1"/>
</dbReference>
<evidence type="ECO:0000256" key="3">
    <source>
        <dbReference type="ARBA" id="ARBA00022840"/>
    </source>
</evidence>
<accession>A9V6S9</accession>
<evidence type="ECO:0000313" key="7">
    <source>
        <dbReference type="Proteomes" id="UP000001357"/>
    </source>
</evidence>
<dbReference type="InterPro" id="IPR036451">
    <property type="entry name" value="CblAdoTrfase-like_sf"/>
</dbReference>
<proteinExistence type="inferred from homology"/>
<dbReference type="InterPro" id="IPR016030">
    <property type="entry name" value="CblAdoTrfase-like"/>
</dbReference>
<dbReference type="OMA" id="HQACTVV"/>
<comment type="similarity">
    <text evidence="4">Belongs to the Cob(I)alamin adenosyltransferase family.</text>
</comment>
<dbReference type="eggNOG" id="ENOG502QS64">
    <property type="taxonomic scope" value="Eukaryota"/>
</dbReference>
<dbReference type="InterPro" id="IPR029499">
    <property type="entry name" value="PduO-typ"/>
</dbReference>
<evidence type="ECO:0000313" key="6">
    <source>
        <dbReference type="EMBL" id="EDQ86859.1"/>
    </source>
</evidence>
<evidence type="ECO:0000259" key="5">
    <source>
        <dbReference type="Pfam" id="PF01923"/>
    </source>
</evidence>
<name>A9V6S9_MONBE</name>
<protein>
    <recommendedName>
        <fullName evidence="5">Cobalamin adenosyltransferase-like domain-containing protein</fullName>
    </recommendedName>
</protein>
<evidence type="ECO:0000256" key="1">
    <source>
        <dbReference type="ARBA" id="ARBA00022679"/>
    </source>
</evidence>
<dbReference type="GeneID" id="5893688"/>
<dbReference type="PANTHER" id="PTHR12213:SF0">
    <property type="entry name" value="CORRINOID ADENOSYLTRANSFERASE MMAB"/>
    <property type="match status" value="1"/>
</dbReference>